<dbReference type="InterPro" id="IPR036554">
    <property type="entry name" value="GHMP_kinase_C_sf"/>
</dbReference>
<dbReference type="SUPFAM" id="SSF54211">
    <property type="entry name" value="Ribosomal protein S5 domain 2-like"/>
    <property type="match status" value="1"/>
</dbReference>
<dbReference type="PANTHER" id="PTHR20861">
    <property type="entry name" value="HOMOSERINE/4-DIPHOSPHOCYTIDYL-2-C-METHYL-D-ERYTHRITOL KINASE"/>
    <property type="match status" value="1"/>
</dbReference>
<sequence length="287" mass="30410">MSLEGSAYALGAGTVINAIATWKGAAFGIDLKTYADVTLSKDKRSVRGTIEAMPDADTTLIERSVQYVLDHFDLEMGGTVTTRSEVPLASGLKSSSAAANATILATLDAIGEEMEPVEAVRLGVRAAKDAGVTITGAFDDACASFFGGFVVTDNKELELVKRTEGRSQVLIFAPDEKSFSSSTNVERSKLIAPWVDIAYGLSLEEEYERAMTLNGFLYCNALGFDTEFLMRALELGVKGVSLSGTGPSYVALVDKRSADALKSAWQGCGVSGTLICTKINNRGASKL</sequence>
<evidence type="ECO:0000256" key="6">
    <source>
        <dbReference type="ARBA" id="ARBA00022490"/>
    </source>
</evidence>
<proteinExistence type="inferred from homology"/>
<dbReference type="PANTHER" id="PTHR20861:SF3">
    <property type="entry name" value="SHIKIMATE KINASE"/>
    <property type="match status" value="1"/>
</dbReference>
<dbReference type="PIRSF" id="PIRSF005758">
    <property type="entry name" value="Shikimt_kin_arch"/>
    <property type="match status" value="1"/>
</dbReference>
<keyword evidence="10 14" id="KW-0418">Kinase</keyword>
<evidence type="ECO:0000256" key="11">
    <source>
        <dbReference type="ARBA" id="ARBA00022840"/>
    </source>
</evidence>
<dbReference type="InterPro" id="IPR014721">
    <property type="entry name" value="Ribsml_uS5_D2-typ_fold_subgr"/>
</dbReference>
<feature type="domain" description="GHMP kinase N-terminal" evidence="15">
    <location>
        <begin position="60"/>
        <end position="148"/>
    </location>
</feature>
<evidence type="ECO:0000256" key="8">
    <source>
        <dbReference type="ARBA" id="ARBA00022679"/>
    </source>
</evidence>
<comment type="subcellular location">
    <subcellularLocation>
        <location evidence="1 14">Cytoplasm</location>
    </subcellularLocation>
</comment>
<dbReference type="InterPro" id="IPR006204">
    <property type="entry name" value="GHMP_kinase_N_dom"/>
</dbReference>
<dbReference type="SUPFAM" id="SSF55060">
    <property type="entry name" value="GHMP Kinase, C-terminal domain"/>
    <property type="match status" value="1"/>
</dbReference>
<gene>
    <name evidence="14" type="primary">aroK</name>
    <name evidence="17" type="ORF">HWN40_08840</name>
</gene>
<comment type="similarity">
    <text evidence="3 14">Belongs to the GHMP kinase family. Archaeal shikimate kinase subfamily.</text>
</comment>
<evidence type="ECO:0000256" key="1">
    <source>
        <dbReference type="ARBA" id="ARBA00004496"/>
    </source>
</evidence>
<evidence type="ECO:0000256" key="2">
    <source>
        <dbReference type="ARBA" id="ARBA00004842"/>
    </source>
</evidence>
<dbReference type="InterPro" id="IPR020568">
    <property type="entry name" value="Ribosomal_Su5_D2-typ_SF"/>
</dbReference>
<dbReference type="GO" id="GO:0009423">
    <property type="term" value="P:chorismate biosynthetic process"/>
    <property type="evidence" value="ECO:0007669"/>
    <property type="project" value="UniProtKB-UniRule"/>
</dbReference>
<keyword evidence="6 14" id="KW-0963">Cytoplasm</keyword>
<keyword evidence="11 14" id="KW-0067">ATP-binding</keyword>
<keyword evidence="18" id="KW-1185">Reference proteome</keyword>
<reference evidence="17 18" key="1">
    <citation type="submission" date="2020-06" db="EMBL/GenBank/DDBJ databases">
        <title>Methanolobus halotolerans sp. nov., isolated from a saline lake Tus in Siberia.</title>
        <authorList>
            <person name="Shen Y."/>
            <person name="Chen S.-C."/>
            <person name="Lai M.-C."/>
            <person name="Huang H.-H."/>
            <person name="Chiu H.-H."/>
            <person name="Tang S.-L."/>
            <person name="Rogozin D.Y."/>
            <person name="Degermendzhy A.G."/>
        </authorList>
    </citation>
    <scope>NUCLEOTIDE SEQUENCE [LARGE SCALE GENOMIC DNA]</scope>
    <source>
        <strain evidence="17 18">DSM 21339</strain>
    </source>
</reference>
<protein>
    <recommendedName>
        <fullName evidence="5 14">Shikimate kinase</fullName>
        <shortName evidence="14">SK</shortName>
        <ecNumber evidence="4 14">2.7.1.71</ecNumber>
    </recommendedName>
</protein>
<keyword evidence="12 14" id="KW-0057">Aromatic amino acid biosynthesis</keyword>
<dbReference type="GO" id="GO:0005524">
    <property type="term" value="F:ATP binding"/>
    <property type="evidence" value="ECO:0007669"/>
    <property type="project" value="UniProtKB-UniRule"/>
</dbReference>
<dbReference type="GO" id="GO:0004765">
    <property type="term" value="F:shikimate kinase activity"/>
    <property type="evidence" value="ECO:0007669"/>
    <property type="project" value="UniProtKB-UniRule"/>
</dbReference>
<keyword evidence="9 14" id="KW-0547">Nucleotide-binding</keyword>
<dbReference type="GO" id="GO:0008652">
    <property type="term" value="P:amino acid biosynthetic process"/>
    <property type="evidence" value="ECO:0007669"/>
    <property type="project" value="UniProtKB-KW"/>
</dbReference>
<evidence type="ECO:0000256" key="9">
    <source>
        <dbReference type="ARBA" id="ARBA00022741"/>
    </source>
</evidence>
<keyword evidence="8 14" id="KW-0808">Transferase</keyword>
<evidence type="ECO:0000259" key="16">
    <source>
        <dbReference type="Pfam" id="PF08544"/>
    </source>
</evidence>
<evidence type="ECO:0000313" key="18">
    <source>
        <dbReference type="Proteomes" id="UP000509594"/>
    </source>
</evidence>
<evidence type="ECO:0000259" key="15">
    <source>
        <dbReference type="Pfam" id="PF00288"/>
    </source>
</evidence>
<feature type="domain" description="GHMP kinase C-terminal" evidence="16">
    <location>
        <begin position="231"/>
        <end position="266"/>
    </location>
</feature>
<dbReference type="RefSeq" id="WP_176965392.1">
    <property type="nucleotide sequence ID" value="NZ_CP058215.1"/>
</dbReference>
<evidence type="ECO:0000256" key="12">
    <source>
        <dbReference type="ARBA" id="ARBA00023141"/>
    </source>
</evidence>
<dbReference type="UniPathway" id="UPA00053">
    <property type="reaction ID" value="UER00088"/>
</dbReference>
<dbReference type="KEGG" id="mzi:HWN40_08840"/>
<dbReference type="Gene3D" id="3.30.230.10">
    <property type="match status" value="1"/>
</dbReference>
<dbReference type="AlphaFoldDB" id="A0A7D5EEZ7"/>
<dbReference type="Pfam" id="PF00288">
    <property type="entry name" value="GHMP_kinases_N"/>
    <property type="match status" value="1"/>
</dbReference>
<dbReference type="HAMAP" id="MF_00370">
    <property type="entry name" value="Shik_kinase_arch"/>
    <property type="match status" value="1"/>
</dbReference>
<feature type="binding site" evidence="14">
    <location>
        <begin position="87"/>
        <end position="97"/>
    </location>
    <ligand>
        <name>ATP</name>
        <dbReference type="ChEBI" id="CHEBI:30616"/>
    </ligand>
</feature>
<dbReference type="EMBL" id="CP058215">
    <property type="protein sequence ID" value="QLC50336.1"/>
    <property type="molecule type" value="Genomic_DNA"/>
</dbReference>
<dbReference type="GeneID" id="55821777"/>
<evidence type="ECO:0000256" key="13">
    <source>
        <dbReference type="ARBA" id="ARBA00048567"/>
    </source>
</evidence>
<comment type="catalytic activity">
    <reaction evidence="13 14">
        <text>shikimate + ATP = 3-phosphoshikimate + ADP + H(+)</text>
        <dbReference type="Rhea" id="RHEA:13121"/>
        <dbReference type="ChEBI" id="CHEBI:15378"/>
        <dbReference type="ChEBI" id="CHEBI:30616"/>
        <dbReference type="ChEBI" id="CHEBI:36208"/>
        <dbReference type="ChEBI" id="CHEBI:145989"/>
        <dbReference type="ChEBI" id="CHEBI:456216"/>
        <dbReference type="EC" id="2.7.1.71"/>
    </reaction>
</comment>
<dbReference type="EC" id="2.7.1.71" evidence="4 14"/>
<dbReference type="NCBIfam" id="TIGR01920">
    <property type="entry name" value="Shik_kin_archae"/>
    <property type="match status" value="1"/>
</dbReference>
<dbReference type="InterPro" id="IPR010189">
    <property type="entry name" value="SK_arc"/>
</dbReference>
<dbReference type="GO" id="GO:0009073">
    <property type="term" value="P:aromatic amino acid family biosynthetic process"/>
    <property type="evidence" value="ECO:0007669"/>
    <property type="project" value="UniProtKB-KW"/>
</dbReference>
<evidence type="ECO:0000313" key="17">
    <source>
        <dbReference type="EMBL" id="QLC50336.1"/>
    </source>
</evidence>
<keyword evidence="7 14" id="KW-0028">Amino-acid biosynthesis</keyword>
<dbReference type="OrthoDB" id="9602at2157"/>
<evidence type="ECO:0000256" key="14">
    <source>
        <dbReference type="HAMAP-Rule" id="MF_00370"/>
    </source>
</evidence>
<comment type="pathway">
    <text evidence="2 14">Metabolic intermediate biosynthesis; chorismate biosynthesis; chorismate from D-erythrose 4-phosphate and phosphoenolpyruvate: step 5/7.</text>
</comment>
<dbReference type="InterPro" id="IPR013750">
    <property type="entry name" value="GHMP_kinase_C_dom"/>
</dbReference>
<evidence type="ECO:0000256" key="10">
    <source>
        <dbReference type="ARBA" id="ARBA00022777"/>
    </source>
</evidence>
<evidence type="ECO:0000256" key="4">
    <source>
        <dbReference type="ARBA" id="ARBA00012154"/>
    </source>
</evidence>
<accession>A0A7D5EEZ7</accession>
<organism evidence="17 18">
    <name type="scientific">Methanolobus zinderi</name>
    <dbReference type="NCBI Taxonomy" id="536044"/>
    <lineage>
        <taxon>Archaea</taxon>
        <taxon>Methanobacteriati</taxon>
        <taxon>Methanobacteriota</taxon>
        <taxon>Stenosarchaea group</taxon>
        <taxon>Methanomicrobia</taxon>
        <taxon>Methanosarcinales</taxon>
        <taxon>Methanosarcinaceae</taxon>
        <taxon>Methanolobus</taxon>
    </lineage>
</organism>
<dbReference type="GO" id="GO:0005737">
    <property type="term" value="C:cytoplasm"/>
    <property type="evidence" value="ECO:0007669"/>
    <property type="project" value="UniProtKB-SubCell"/>
</dbReference>
<evidence type="ECO:0000256" key="7">
    <source>
        <dbReference type="ARBA" id="ARBA00022605"/>
    </source>
</evidence>
<dbReference type="Proteomes" id="UP000509594">
    <property type="component" value="Chromosome"/>
</dbReference>
<evidence type="ECO:0000256" key="3">
    <source>
        <dbReference type="ARBA" id="ARBA00010202"/>
    </source>
</evidence>
<evidence type="ECO:0000256" key="5">
    <source>
        <dbReference type="ARBA" id="ARBA00013853"/>
    </source>
</evidence>
<dbReference type="Gene3D" id="3.30.70.890">
    <property type="entry name" value="GHMP kinase, C-terminal domain"/>
    <property type="match status" value="1"/>
</dbReference>
<name>A0A7D5EEZ7_9EURY</name>
<dbReference type="Pfam" id="PF08544">
    <property type="entry name" value="GHMP_kinases_C"/>
    <property type="match status" value="1"/>
</dbReference>